<gene>
    <name evidence="3" type="ORF">ACFQ03_10390</name>
</gene>
<evidence type="ECO:0000313" key="3">
    <source>
        <dbReference type="EMBL" id="MFD0869559.1"/>
    </source>
</evidence>
<organism evidence="3 4">
    <name type="scientific">Paenibacillus residui</name>
    <dbReference type="NCBI Taxonomy" id="629724"/>
    <lineage>
        <taxon>Bacteria</taxon>
        <taxon>Bacillati</taxon>
        <taxon>Bacillota</taxon>
        <taxon>Bacilli</taxon>
        <taxon>Bacillales</taxon>
        <taxon>Paenibacillaceae</taxon>
        <taxon>Paenibacillus</taxon>
    </lineage>
</organism>
<dbReference type="EMBL" id="JBHTIU010000031">
    <property type="protein sequence ID" value="MFD0869559.1"/>
    <property type="molecule type" value="Genomic_DNA"/>
</dbReference>
<dbReference type="RefSeq" id="WP_379287980.1">
    <property type="nucleotide sequence ID" value="NZ_JBHTIU010000031.1"/>
</dbReference>
<evidence type="ECO:0000256" key="1">
    <source>
        <dbReference type="ARBA" id="ARBA00034003"/>
    </source>
</evidence>
<keyword evidence="4" id="KW-1185">Reference proteome</keyword>
<comment type="catalytic activity">
    <reaction evidence="1">
        <text>ATP + (deoxyribonucleotide)n-3'-hydroxyl + 5'-phospho-(deoxyribonucleotide)m = (deoxyribonucleotide)n+m + AMP + diphosphate.</text>
        <dbReference type="EC" id="6.5.1.1"/>
    </reaction>
</comment>
<reference evidence="4" key="1">
    <citation type="journal article" date="2019" name="Int. J. Syst. Evol. Microbiol.">
        <title>The Global Catalogue of Microorganisms (GCM) 10K type strain sequencing project: providing services to taxonomists for standard genome sequencing and annotation.</title>
        <authorList>
            <consortium name="The Broad Institute Genomics Platform"/>
            <consortium name="The Broad Institute Genome Sequencing Center for Infectious Disease"/>
            <person name="Wu L."/>
            <person name="Ma J."/>
        </authorList>
    </citation>
    <scope>NUCLEOTIDE SEQUENCE [LARGE SCALE GENOMIC DNA]</scope>
    <source>
        <strain evidence="4">CCUG 57263</strain>
    </source>
</reference>
<dbReference type="CDD" id="cd07906">
    <property type="entry name" value="Adenylation_DNA_ligase_LigD_LigC"/>
    <property type="match status" value="1"/>
</dbReference>
<evidence type="ECO:0000313" key="4">
    <source>
        <dbReference type="Proteomes" id="UP001597120"/>
    </source>
</evidence>
<keyword evidence="3" id="KW-0436">Ligase</keyword>
<dbReference type="GO" id="GO:0016874">
    <property type="term" value="F:ligase activity"/>
    <property type="evidence" value="ECO:0007669"/>
    <property type="project" value="UniProtKB-KW"/>
</dbReference>
<dbReference type="SUPFAM" id="SSF50249">
    <property type="entry name" value="Nucleic acid-binding proteins"/>
    <property type="match status" value="1"/>
</dbReference>
<dbReference type="Proteomes" id="UP001597120">
    <property type="component" value="Unassembled WGS sequence"/>
</dbReference>
<protein>
    <submittedName>
        <fullName evidence="3">DNA ligase</fullName>
    </submittedName>
</protein>
<feature type="domain" description="ATP-dependent DNA ligase family profile" evidence="2">
    <location>
        <begin position="105"/>
        <end position="233"/>
    </location>
</feature>
<dbReference type="Gene3D" id="3.30.1490.70">
    <property type="match status" value="1"/>
</dbReference>
<proteinExistence type="predicted"/>
<evidence type="ECO:0000259" key="2">
    <source>
        <dbReference type="PROSITE" id="PS50160"/>
    </source>
</evidence>
<accession>A0ABW3DAK9</accession>
<dbReference type="PROSITE" id="PS50160">
    <property type="entry name" value="DNA_LIGASE_A3"/>
    <property type="match status" value="1"/>
</dbReference>
<dbReference type="Pfam" id="PF01068">
    <property type="entry name" value="DNA_ligase_A_M"/>
    <property type="match status" value="1"/>
</dbReference>
<dbReference type="InterPro" id="IPR029710">
    <property type="entry name" value="LIG4"/>
</dbReference>
<dbReference type="PANTHER" id="PTHR45997:SF1">
    <property type="entry name" value="DNA LIGASE 4"/>
    <property type="match status" value="1"/>
</dbReference>
<dbReference type="Gene3D" id="3.30.470.30">
    <property type="entry name" value="DNA ligase/mRNA capping enzyme"/>
    <property type="match status" value="1"/>
</dbReference>
<dbReference type="PANTHER" id="PTHR45997">
    <property type="entry name" value="DNA LIGASE 4"/>
    <property type="match status" value="1"/>
</dbReference>
<name>A0ABW3DAK9_9BACL</name>
<dbReference type="Gene3D" id="2.40.50.140">
    <property type="entry name" value="Nucleic acid-binding proteins"/>
    <property type="match status" value="1"/>
</dbReference>
<comment type="caution">
    <text evidence="3">The sequence shown here is derived from an EMBL/GenBank/DDBJ whole genome shotgun (WGS) entry which is preliminary data.</text>
</comment>
<dbReference type="SUPFAM" id="SSF56091">
    <property type="entry name" value="DNA ligase/mRNA capping enzyme, catalytic domain"/>
    <property type="match status" value="1"/>
</dbReference>
<dbReference type="InterPro" id="IPR012340">
    <property type="entry name" value="NA-bd_OB-fold"/>
</dbReference>
<dbReference type="InterPro" id="IPR012310">
    <property type="entry name" value="DNA_ligase_ATP-dep_cent"/>
</dbReference>
<sequence length="304" mass="34625">MHPPFDPMSPILREQLPEGTDWGYQLKWDGVRLIAHIDAGRVELYSRKMLSKNSVYPELAASLSAVGGRCVLDGEAIVFDPVKQRPVFQKVLQRERMRSPGTISQAGSRQPVQYVLFDLLQDGSEDLSGLPYQERHQRLLNKFPDKNGLFFVTDLYEDGESLWKWVEEHQWEGVVSKRLTSTYREGKKHGDWYKKKTALQLEVMIVGVTIREGRLASLVMVMDGVYLGKVSLGLNEQMKRQLLDFALADSARQSPFASLPSDLRRDRLIWLQTPFAIVVTGLEITDAGLLRHPKIVTFGPMTRQ</sequence>